<reference evidence="15 16" key="1">
    <citation type="submission" date="2017-06" db="EMBL/GenBank/DDBJ databases">
        <title>A platform for efficient transgenesis in Macrostomum lignano, a flatworm model organism for stem cell research.</title>
        <authorList>
            <person name="Berezikov E."/>
        </authorList>
    </citation>
    <scope>NUCLEOTIDE SEQUENCE [LARGE SCALE GENOMIC DNA]</scope>
    <source>
        <strain evidence="15">DV1</strain>
        <tissue evidence="15">Whole organism</tissue>
    </source>
</reference>
<dbReference type="Pfam" id="PF02214">
    <property type="entry name" value="BTB_2"/>
    <property type="match status" value="1"/>
</dbReference>
<dbReference type="SUPFAM" id="SSF81324">
    <property type="entry name" value="Voltage-gated potassium channels"/>
    <property type="match status" value="1"/>
</dbReference>
<evidence type="ECO:0000313" key="15">
    <source>
        <dbReference type="EMBL" id="PAA67504.1"/>
    </source>
</evidence>
<feature type="transmembrane region" description="Helical" evidence="13">
    <location>
        <begin position="448"/>
        <end position="469"/>
    </location>
</feature>
<evidence type="ECO:0000313" key="16">
    <source>
        <dbReference type="Proteomes" id="UP000215902"/>
    </source>
</evidence>
<keyword evidence="2" id="KW-0813">Transport</keyword>
<evidence type="ECO:0000256" key="1">
    <source>
        <dbReference type="ARBA" id="ARBA00004141"/>
    </source>
</evidence>
<comment type="caution">
    <text evidence="15">The sequence shown here is derived from an EMBL/GenBank/DDBJ whole genome shotgun (WGS) entry which is preliminary data.</text>
</comment>
<dbReference type="STRING" id="282301.A0A267F2N6"/>
<dbReference type="InterPro" id="IPR028325">
    <property type="entry name" value="VG_K_chnl"/>
</dbReference>
<dbReference type="Gene3D" id="3.30.710.10">
    <property type="entry name" value="Potassium Channel Kv1.1, Chain A"/>
    <property type="match status" value="1"/>
</dbReference>
<dbReference type="PRINTS" id="PR00169">
    <property type="entry name" value="KCHANNEL"/>
</dbReference>
<dbReference type="InterPro" id="IPR003131">
    <property type="entry name" value="T1-type_BTB"/>
</dbReference>
<keyword evidence="5" id="KW-0631">Potassium channel</keyword>
<dbReference type="FunFam" id="1.20.120.350:FF:000074">
    <property type="entry name" value="SHaW family of potassium channels"/>
    <property type="match status" value="1"/>
</dbReference>
<dbReference type="InterPro" id="IPR027359">
    <property type="entry name" value="Volt_channel_dom_sf"/>
</dbReference>
<evidence type="ECO:0000256" key="10">
    <source>
        <dbReference type="ARBA" id="ARBA00023136"/>
    </source>
</evidence>
<dbReference type="SUPFAM" id="SSF54695">
    <property type="entry name" value="POZ domain"/>
    <property type="match status" value="1"/>
</dbReference>
<dbReference type="GO" id="GO:0005251">
    <property type="term" value="F:delayed rectifier potassium channel activity"/>
    <property type="evidence" value="ECO:0007669"/>
    <property type="project" value="TreeGrafter"/>
</dbReference>
<dbReference type="GO" id="GO:0001508">
    <property type="term" value="P:action potential"/>
    <property type="evidence" value="ECO:0007669"/>
    <property type="project" value="TreeGrafter"/>
</dbReference>
<organism evidence="15 16">
    <name type="scientific">Macrostomum lignano</name>
    <dbReference type="NCBI Taxonomy" id="282301"/>
    <lineage>
        <taxon>Eukaryota</taxon>
        <taxon>Metazoa</taxon>
        <taxon>Spiralia</taxon>
        <taxon>Lophotrochozoa</taxon>
        <taxon>Platyhelminthes</taxon>
        <taxon>Rhabditophora</taxon>
        <taxon>Macrostomorpha</taxon>
        <taxon>Macrostomida</taxon>
        <taxon>Macrostomidae</taxon>
        <taxon>Macrostomum</taxon>
    </lineage>
</organism>
<dbReference type="PANTHER" id="PTHR11537:SF254">
    <property type="entry name" value="POTASSIUM VOLTAGE-GATED CHANNEL PROTEIN SHAB"/>
    <property type="match status" value="1"/>
</dbReference>
<dbReference type="PANTHER" id="PTHR11537">
    <property type="entry name" value="VOLTAGE-GATED POTASSIUM CHANNEL"/>
    <property type="match status" value="1"/>
</dbReference>
<feature type="transmembrane region" description="Helical" evidence="13">
    <location>
        <begin position="289"/>
        <end position="309"/>
    </location>
</feature>
<dbReference type="Gene3D" id="1.20.120.350">
    <property type="entry name" value="Voltage-gated potassium channels. Chain C"/>
    <property type="match status" value="1"/>
</dbReference>
<feature type="region of interest" description="Disordered" evidence="12">
    <location>
        <begin position="40"/>
        <end position="103"/>
    </location>
</feature>
<feature type="region of interest" description="Disordered" evidence="12">
    <location>
        <begin position="746"/>
        <end position="765"/>
    </location>
</feature>
<keyword evidence="3" id="KW-0633">Potassium transport</keyword>
<evidence type="ECO:0000259" key="14">
    <source>
        <dbReference type="SMART" id="SM00225"/>
    </source>
</evidence>
<feature type="transmembrane region" description="Helical" evidence="13">
    <location>
        <begin position="510"/>
        <end position="531"/>
    </location>
</feature>
<keyword evidence="10 13" id="KW-0472">Membrane</keyword>
<feature type="compositionally biased region" description="Low complexity" evidence="12">
    <location>
        <begin position="937"/>
        <end position="956"/>
    </location>
</feature>
<evidence type="ECO:0000256" key="3">
    <source>
        <dbReference type="ARBA" id="ARBA00022538"/>
    </source>
</evidence>
<accession>A0A267F2N6</accession>
<dbReference type="AlphaFoldDB" id="A0A267F2N6"/>
<keyword evidence="9" id="KW-0406">Ion transport</keyword>
<proteinExistence type="predicted"/>
<dbReference type="InterPro" id="IPR000210">
    <property type="entry name" value="BTB/POZ_dom"/>
</dbReference>
<dbReference type="GO" id="GO:0008076">
    <property type="term" value="C:voltage-gated potassium channel complex"/>
    <property type="evidence" value="ECO:0007669"/>
    <property type="project" value="InterPro"/>
</dbReference>
<feature type="domain" description="BTB" evidence="14">
    <location>
        <begin position="104"/>
        <end position="238"/>
    </location>
</feature>
<dbReference type="Gene3D" id="1.10.287.70">
    <property type="match status" value="1"/>
</dbReference>
<feature type="compositionally biased region" description="Low complexity" evidence="12">
    <location>
        <begin position="849"/>
        <end position="864"/>
    </location>
</feature>
<evidence type="ECO:0000256" key="7">
    <source>
        <dbReference type="ARBA" id="ARBA00022958"/>
    </source>
</evidence>
<feature type="compositionally biased region" description="Low complexity" evidence="12">
    <location>
        <begin position="901"/>
        <end position="929"/>
    </location>
</feature>
<evidence type="ECO:0000256" key="4">
    <source>
        <dbReference type="ARBA" id="ARBA00022692"/>
    </source>
</evidence>
<evidence type="ECO:0000256" key="6">
    <source>
        <dbReference type="ARBA" id="ARBA00022882"/>
    </source>
</evidence>
<protein>
    <recommendedName>
        <fullName evidence="14">BTB domain-containing protein</fullName>
    </recommendedName>
</protein>
<evidence type="ECO:0000256" key="12">
    <source>
        <dbReference type="SAM" id="MobiDB-lite"/>
    </source>
</evidence>
<evidence type="ECO:0000256" key="9">
    <source>
        <dbReference type="ARBA" id="ARBA00023065"/>
    </source>
</evidence>
<keyword evidence="7" id="KW-0630">Potassium</keyword>
<dbReference type="InterPro" id="IPR011333">
    <property type="entry name" value="SKP1/BTB/POZ_sf"/>
</dbReference>
<dbReference type="FunFam" id="1.10.287.70:FF:000034">
    <property type="entry name" value="Potassium voltage-gated channel subfamily B member"/>
    <property type="match status" value="1"/>
</dbReference>
<sequence>MFSAHGGASVDAAAAASNHWRYPKQSVDHGRHCVDYFSDNEDEDEASEASEMDDTDEAFIPEEPNEKGSVYYSPASRTAVPTEDVAESNHPQSRQNRPRHRRQRRVLLNVGGERHEVLWSTLNRMPRSRLCRLRRARTQEEILELCDDFHPGHCSRHQQQQQQQQLRSRQRRRHQQQYDEYYFDRHPKMFHPILNFYRTGKLHLNEDACVIAFDAELKYWGIREECFDLCCQQKYHHKKETAEDEIRKDMEAVRWNQRSIQLDFGPGRYGEIKRSVWNLMEEPQTSRPARVVAIVSILFIVLATMGLSLNTIPEIQFNHTRYEGPVNNTRLVWSMEDNPHLEVVEAACIVWFTLEFVLRFWASPDKCKFIKGPMNIIDLIAIVPYYISVILVHSMQAEDTGEYSSLTSVRKIVQVFRILRILRVLKLARHSTGLKSLGYTLHQSYKELGLLILFVLLGVLLFSSLAYFAEKDEPEPNDFRSIPATFWWAAITMTTVGYGDIVPRTFLGKIIGSGCCICGVLVVALPIPIIVNNFAEFYTEQSRREKAQRRMEAMESAKRKGSLISVSSFIQKRPSVDTGCSHDKDFSEYSSDCSDSSGCSGRDVRNNMAYFKCRNNGGATVVQQATSVDIEAAAAAVGRLLDEANSKAETKHHVGLCVDDSDDPNLQASPAPVAIAIPQLPRPRPPHPQLHPLKLAKLNSPGGDSGDTFGTCSSNPQSPLTPSVAATAAIPAVVVPVSSVLPPSMTLEAGGGGAQTPKSRRRQDRIKFVEPATEDGGRSYASSPSASPLLGSLGRFFSVGSGGGGGGKRRSVDATESTDQTRRLLQPRQHHQLLRPTLPGCHSSSTGVSPLTSPSQQRRSQQPTGILKRHLSAAKMSSIAESWDTAGGSRLIRQRSIDEPSTTSPSSVACTSSSATRAVTAAVRTATKANDNRPEPATTADSDDAAATAAAKTHED</sequence>
<dbReference type="InterPro" id="IPR003968">
    <property type="entry name" value="K_chnl_volt-dep_Kv"/>
</dbReference>
<dbReference type="SMART" id="SM00225">
    <property type="entry name" value="BTB"/>
    <property type="match status" value="1"/>
</dbReference>
<dbReference type="Pfam" id="PF00520">
    <property type="entry name" value="Ion_trans"/>
    <property type="match status" value="1"/>
</dbReference>
<dbReference type="PRINTS" id="PR01498">
    <property type="entry name" value="SHAWCHANNEL"/>
</dbReference>
<dbReference type="OrthoDB" id="296522at2759"/>
<feature type="transmembrane region" description="Helical" evidence="13">
    <location>
        <begin position="481"/>
        <end position="498"/>
    </location>
</feature>
<feature type="region of interest" description="Disordered" evidence="12">
    <location>
        <begin position="800"/>
        <end position="873"/>
    </location>
</feature>
<feature type="compositionally biased region" description="Acidic residues" evidence="12">
    <location>
        <begin position="40"/>
        <end position="60"/>
    </location>
</feature>
<evidence type="ECO:0000256" key="11">
    <source>
        <dbReference type="ARBA" id="ARBA00023303"/>
    </source>
</evidence>
<evidence type="ECO:0000256" key="5">
    <source>
        <dbReference type="ARBA" id="ARBA00022826"/>
    </source>
</evidence>
<name>A0A267F2N6_9PLAT</name>
<dbReference type="EMBL" id="NIVC01001479">
    <property type="protein sequence ID" value="PAA67504.1"/>
    <property type="molecule type" value="Genomic_DNA"/>
</dbReference>
<feature type="compositionally biased region" description="Polar residues" evidence="12">
    <location>
        <begin position="708"/>
        <end position="720"/>
    </location>
</feature>
<keyword evidence="4 13" id="KW-0812">Transmembrane</keyword>
<keyword evidence="6" id="KW-0851">Voltage-gated channel</keyword>
<keyword evidence="8 13" id="KW-1133">Transmembrane helix</keyword>
<evidence type="ECO:0000256" key="8">
    <source>
        <dbReference type="ARBA" id="ARBA00022989"/>
    </source>
</evidence>
<evidence type="ECO:0000256" key="13">
    <source>
        <dbReference type="SAM" id="Phobius"/>
    </source>
</evidence>
<keyword evidence="16" id="KW-1185">Reference proteome</keyword>
<evidence type="ECO:0000256" key="2">
    <source>
        <dbReference type="ARBA" id="ARBA00022448"/>
    </source>
</evidence>
<dbReference type="PRINTS" id="PR01491">
    <property type="entry name" value="KVCHANNEL"/>
</dbReference>
<feature type="region of interest" description="Disordered" evidence="12">
    <location>
        <begin position="701"/>
        <end position="720"/>
    </location>
</feature>
<feature type="region of interest" description="Disordered" evidence="12">
    <location>
        <begin position="895"/>
        <end position="956"/>
    </location>
</feature>
<dbReference type="InterPro" id="IPR005821">
    <property type="entry name" value="Ion_trans_dom"/>
</dbReference>
<comment type="subcellular location">
    <subcellularLocation>
        <location evidence="1">Membrane</location>
        <topology evidence="1">Multi-pass membrane protein</topology>
    </subcellularLocation>
</comment>
<dbReference type="InterPro" id="IPR003974">
    <property type="entry name" value="K_chnl_volt-dep_Kv3"/>
</dbReference>
<keyword evidence="11" id="KW-0407">Ion channel</keyword>
<gene>
    <name evidence="15" type="ORF">BOX15_Mlig029913g1</name>
</gene>
<dbReference type="Proteomes" id="UP000215902">
    <property type="component" value="Unassembled WGS sequence"/>
</dbReference>
<dbReference type="GO" id="GO:0051260">
    <property type="term" value="P:protein homooligomerization"/>
    <property type="evidence" value="ECO:0007669"/>
    <property type="project" value="InterPro"/>
</dbReference>